<keyword evidence="4" id="KW-0964">Secreted</keyword>
<evidence type="ECO:0000313" key="8">
    <source>
        <dbReference type="Proteomes" id="UP000504630"/>
    </source>
</evidence>
<dbReference type="PRINTS" id="PR01930">
    <property type="entry name" value="INTRLEUKIN15"/>
</dbReference>
<dbReference type="Proteomes" id="UP000504630">
    <property type="component" value="Chromosome 1"/>
</dbReference>
<dbReference type="Pfam" id="PF02372">
    <property type="entry name" value="IL15"/>
    <property type="match status" value="1"/>
</dbReference>
<keyword evidence="6" id="KW-1015">Disulfide bond</keyword>
<dbReference type="SUPFAM" id="SSF47266">
    <property type="entry name" value="4-helical cytokines"/>
    <property type="match status" value="1"/>
</dbReference>
<dbReference type="CTD" id="3600"/>
<dbReference type="InterPro" id="IPR020439">
    <property type="entry name" value="IL-15"/>
</dbReference>
<dbReference type="Gene3D" id="1.20.1250.70">
    <property type="entry name" value="Interleukin-15/Interleukin-21"/>
    <property type="match status" value="1"/>
</dbReference>
<evidence type="ECO:0000256" key="7">
    <source>
        <dbReference type="RuleBase" id="RU003453"/>
    </source>
</evidence>
<dbReference type="GO" id="GO:0050778">
    <property type="term" value="P:positive regulation of immune response"/>
    <property type="evidence" value="ECO:0007669"/>
    <property type="project" value="TreeGrafter"/>
</dbReference>
<dbReference type="GO" id="GO:0042102">
    <property type="term" value="P:positive regulation of T cell proliferation"/>
    <property type="evidence" value="ECO:0007669"/>
    <property type="project" value="TreeGrafter"/>
</dbReference>
<keyword evidence="3 7" id="KW-0202">Cytokine</keyword>
<dbReference type="InterPro" id="IPR009079">
    <property type="entry name" value="4_helix_cytokine-like_core"/>
</dbReference>
<dbReference type="OrthoDB" id="8905762at2759"/>
<evidence type="ECO:0000256" key="5">
    <source>
        <dbReference type="ARBA" id="ARBA00022729"/>
    </source>
</evidence>
<evidence type="ECO:0000256" key="4">
    <source>
        <dbReference type="ARBA" id="ARBA00022525"/>
    </source>
</evidence>
<organism evidence="8 9">
    <name type="scientific">Cottoperca gobio</name>
    <name type="common">Frogmouth</name>
    <name type="synonym">Aphritis gobio</name>
    <dbReference type="NCBI Taxonomy" id="56716"/>
    <lineage>
        <taxon>Eukaryota</taxon>
        <taxon>Metazoa</taxon>
        <taxon>Chordata</taxon>
        <taxon>Craniata</taxon>
        <taxon>Vertebrata</taxon>
        <taxon>Euteleostomi</taxon>
        <taxon>Actinopterygii</taxon>
        <taxon>Neopterygii</taxon>
        <taxon>Teleostei</taxon>
        <taxon>Neoteleostei</taxon>
        <taxon>Acanthomorphata</taxon>
        <taxon>Eupercaria</taxon>
        <taxon>Perciformes</taxon>
        <taxon>Notothenioidei</taxon>
        <taxon>Bovichtidae</taxon>
        <taxon>Cottoperca</taxon>
    </lineage>
</organism>
<evidence type="ECO:0000256" key="3">
    <source>
        <dbReference type="ARBA" id="ARBA00022514"/>
    </source>
</evidence>
<dbReference type="PANTHER" id="PTHR14356">
    <property type="entry name" value="INTERLEUKIN-15-RELATED"/>
    <property type="match status" value="1"/>
</dbReference>
<evidence type="ECO:0000256" key="6">
    <source>
        <dbReference type="ARBA" id="ARBA00023157"/>
    </source>
</evidence>
<name>A0A6J2PQ29_COTGO</name>
<dbReference type="GO" id="GO:0005126">
    <property type="term" value="F:cytokine receptor binding"/>
    <property type="evidence" value="ECO:0007669"/>
    <property type="project" value="InterPro"/>
</dbReference>
<protein>
    <recommendedName>
        <fullName evidence="7">Interleukin</fullName>
    </recommendedName>
</protein>
<dbReference type="GO" id="GO:0042119">
    <property type="term" value="P:neutrophil activation"/>
    <property type="evidence" value="ECO:0007669"/>
    <property type="project" value="TreeGrafter"/>
</dbReference>
<reference evidence="9" key="1">
    <citation type="submission" date="2025-08" db="UniProtKB">
        <authorList>
            <consortium name="RefSeq"/>
        </authorList>
    </citation>
    <scope>IDENTIFICATION</scope>
</reference>
<dbReference type="PRINTS" id="PR01949">
    <property type="entry name" value="INTLKN15FISH"/>
</dbReference>
<dbReference type="InterPro" id="IPR020410">
    <property type="entry name" value="IL-15_fish"/>
</dbReference>
<proteinExistence type="inferred from homology"/>
<evidence type="ECO:0000313" key="9">
    <source>
        <dbReference type="RefSeq" id="XP_029288283.1"/>
    </source>
</evidence>
<dbReference type="KEGG" id="cgob:115008663"/>
<evidence type="ECO:0000256" key="1">
    <source>
        <dbReference type="ARBA" id="ARBA00004613"/>
    </source>
</evidence>
<accession>A0A6J2PQ29</accession>
<gene>
    <name evidence="9" type="primary">il15</name>
</gene>
<comment type="subcellular location">
    <subcellularLocation>
        <location evidence="1">Secreted</location>
    </subcellularLocation>
</comment>
<evidence type="ECO:0000256" key="2">
    <source>
        <dbReference type="ARBA" id="ARBA00006050"/>
    </source>
</evidence>
<dbReference type="AlphaFoldDB" id="A0A6J2PQ29"/>
<dbReference type="GeneID" id="115008663"/>
<keyword evidence="5" id="KW-0732">Signal</keyword>
<dbReference type="GO" id="GO:0005125">
    <property type="term" value="F:cytokine activity"/>
    <property type="evidence" value="ECO:0007669"/>
    <property type="project" value="UniProtKB-KW"/>
</dbReference>
<sequence>MTAVPAILVQPTCHVQPGDLGEKGVQLQSTCNLCPESHKTQVWLCFLALSFLSTSTCAAPWPGAIHLQTCLNFKRLKEAIEKSDAMLYSPSTKDVEENCKKMLLKCYILELMMVINEEEIKDFKADCIFDSYDALPEANAVGCPSCEAHSLKDITEFLEGLNTYLQEMNSRSMM</sequence>
<dbReference type="GO" id="GO:0006955">
    <property type="term" value="P:immune response"/>
    <property type="evidence" value="ECO:0007669"/>
    <property type="project" value="InterPro"/>
</dbReference>
<keyword evidence="8" id="KW-1185">Reference proteome</keyword>
<dbReference type="InterPro" id="IPR003443">
    <property type="entry name" value="IL-15/IL-21_fam"/>
</dbReference>
<dbReference type="RefSeq" id="XP_029288283.1">
    <property type="nucleotide sequence ID" value="XM_029432423.1"/>
</dbReference>
<dbReference type="GO" id="GO:0001819">
    <property type="term" value="P:positive regulation of cytokine production"/>
    <property type="evidence" value="ECO:0007669"/>
    <property type="project" value="TreeGrafter"/>
</dbReference>
<dbReference type="InParanoid" id="A0A6J2PQ29"/>
<comment type="similarity">
    <text evidence="2 7">Belongs to the IL-15/IL-21 family.</text>
</comment>
<dbReference type="PANTHER" id="PTHR14356:SF3">
    <property type="entry name" value="INTERLEUKIN-15"/>
    <property type="match status" value="1"/>
</dbReference>
<dbReference type="GO" id="GO:0005615">
    <property type="term" value="C:extracellular space"/>
    <property type="evidence" value="ECO:0007669"/>
    <property type="project" value="UniProtKB-KW"/>
</dbReference>